<evidence type="ECO:0000259" key="3">
    <source>
        <dbReference type="Pfam" id="PF07171"/>
    </source>
</evidence>
<name>A0A411WVQ3_9BURK</name>
<sequence>MRVFLAAFAHETNSFSPLPTTLRSFRDDILHLPGDTASRDKARGFAGYADLLAVAAARGDEVVAGMCAWAQPAGPVARGVYEGLRDELLAELRAAGPVDAVLLVLHGAMMADGYPDCEGDLLGRVRAQAGPAMPVGALLDLHGNVTPAMLGSGAMLVACKEYPHIDYAERSAELYALLAAMAAGAPAPRMLMRRVPMLGLFGTTEGPVRAFVQGLHDAERQPGIRSVSAMHGFPWSDAADTGAAVLVAYDAPAAPVAQALAARLARDMFALRGAAAARLPLEQALDAALAIDGAGRPVVLADGADNPGGGAAGDSTFVLRALLERGIGNAALGMLWDPQAAAIAADAGTGARLPLRIGGKVGPRSGTPVDVEAEVLCVRGDARQPGLGGKGSDALGLAVAIRAAGIDIVLNTVRQQVFSPECFTELGIDVRARRLVVVKSTQHFRAGFDPIAAATVYCDTPGTLSADIAGIPYRAIARPIWPLDQDPTAKVDLPGQPEPHNVPDPLIR</sequence>
<dbReference type="Proteomes" id="UP000292307">
    <property type="component" value="Chromosome"/>
</dbReference>
<evidence type="ECO:0000259" key="4">
    <source>
        <dbReference type="Pfam" id="PF07364"/>
    </source>
</evidence>
<proteinExistence type="inferred from homology"/>
<evidence type="ECO:0000256" key="1">
    <source>
        <dbReference type="PIRNR" id="PIRNR012702"/>
    </source>
</evidence>
<reference evidence="5" key="1">
    <citation type="journal article" date="2014" name="Int. J. Syst. Evol. Microbiol.">
        <title>Complete genome sequence of Corynebacterium casei LMG S-19264T (=DSM 44701T), isolated from a smear-ripened cheese.</title>
        <authorList>
            <consortium name="US DOE Joint Genome Institute (JGI-PGF)"/>
            <person name="Walter F."/>
            <person name="Albersmeier A."/>
            <person name="Kalinowski J."/>
            <person name="Ruckert C."/>
        </authorList>
    </citation>
    <scope>NUCLEOTIDE SEQUENCE</scope>
    <source>
        <strain evidence="5">KCTC 12343</strain>
    </source>
</reference>
<dbReference type="EMBL" id="BMWV01000002">
    <property type="protein sequence ID" value="GGY30381.1"/>
    <property type="molecule type" value="Genomic_DNA"/>
</dbReference>
<dbReference type="PIRSF" id="PIRSF012702">
    <property type="entry name" value="UCP012702"/>
    <property type="match status" value="1"/>
</dbReference>
<comment type="function">
    <text evidence="1">Involved in peptidolytic degradation of cyclic heptapeptide hepatotoxin microcystin (MC).</text>
</comment>
<evidence type="ECO:0000313" key="8">
    <source>
        <dbReference type="Proteomes" id="UP000628442"/>
    </source>
</evidence>
<keyword evidence="1" id="KW-0482">Metalloprotease</keyword>
<dbReference type="InterPro" id="IPR009197">
    <property type="entry name" value="MlrC"/>
</dbReference>
<feature type="domain" description="Microcystin LR degradation protein MlrC N-terminal" evidence="4">
    <location>
        <begin position="2"/>
        <end position="288"/>
    </location>
</feature>
<dbReference type="GO" id="GO:0046872">
    <property type="term" value="F:metal ion binding"/>
    <property type="evidence" value="ECO:0007669"/>
    <property type="project" value="UniProtKB-KW"/>
</dbReference>
<evidence type="ECO:0000313" key="5">
    <source>
        <dbReference type="EMBL" id="GGY30381.1"/>
    </source>
</evidence>
<gene>
    <name evidence="6" type="ORF">EYF70_08235</name>
    <name evidence="5" type="ORF">GCM10007387_10050</name>
</gene>
<keyword evidence="1" id="KW-0378">Hydrolase</keyword>
<dbReference type="RefSeq" id="WP_131144964.1">
    <property type="nucleotide sequence ID" value="NZ_BMWV01000002.1"/>
</dbReference>
<dbReference type="AlphaFoldDB" id="A0A411WVQ3"/>
<dbReference type="InterPro" id="IPR010799">
    <property type="entry name" value="MlrC_C"/>
</dbReference>
<comment type="similarity">
    <text evidence="1">Belongs to the peptidase M81 family.</text>
</comment>
<evidence type="ECO:0000256" key="2">
    <source>
        <dbReference type="SAM" id="MobiDB-lite"/>
    </source>
</evidence>
<dbReference type="Pfam" id="PF07364">
    <property type="entry name" value="DUF1485"/>
    <property type="match status" value="1"/>
</dbReference>
<dbReference type="EMBL" id="CP036401">
    <property type="protein sequence ID" value="QBI00836.1"/>
    <property type="molecule type" value="Genomic_DNA"/>
</dbReference>
<dbReference type="Proteomes" id="UP000628442">
    <property type="component" value="Unassembled WGS sequence"/>
</dbReference>
<protein>
    <recommendedName>
        <fullName evidence="1">Microcystinase C</fullName>
        <shortName evidence="1">MlrC</shortName>
    </recommendedName>
</protein>
<feature type="domain" description="Microcystin LR degradation protein MlrC C-terminal" evidence="3">
    <location>
        <begin position="300"/>
        <end position="474"/>
    </location>
</feature>
<evidence type="ECO:0000313" key="6">
    <source>
        <dbReference type="EMBL" id="QBI00836.1"/>
    </source>
</evidence>
<dbReference type="GO" id="GO:0008237">
    <property type="term" value="F:metallopeptidase activity"/>
    <property type="evidence" value="ECO:0007669"/>
    <property type="project" value="UniProtKB-KW"/>
</dbReference>
<feature type="region of interest" description="Disordered" evidence="2">
    <location>
        <begin position="487"/>
        <end position="508"/>
    </location>
</feature>
<reference evidence="6 7" key="2">
    <citation type="submission" date="2019-02" db="EMBL/GenBank/DDBJ databases">
        <title>Draft Genome Sequences of Six Type Strains of the Genus Massilia.</title>
        <authorList>
            <person name="Miess H."/>
            <person name="Frediansyhah A."/>
            <person name="Gross H."/>
        </authorList>
    </citation>
    <scope>NUCLEOTIDE SEQUENCE [LARGE SCALE GENOMIC DNA]</scope>
    <source>
        <strain evidence="6 7">DSM 17472</strain>
    </source>
</reference>
<reference evidence="5" key="3">
    <citation type="submission" date="2022-12" db="EMBL/GenBank/DDBJ databases">
        <authorList>
            <person name="Sun Q."/>
            <person name="Kim S."/>
        </authorList>
    </citation>
    <scope>NUCLEOTIDE SEQUENCE</scope>
    <source>
        <strain evidence="5">KCTC 12343</strain>
    </source>
</reference>
<dbReference type="Pfam" id="PF07171">
    <property type="entry name" value="MlrC_C"/>
    <property type="match status" value="1"/>
</dbReference>
<keyword evidence="1" id="KW-0479">Metal-binding</keyword>
<evidence type="ECO:0000313" key="7">
    <source>
        <dbReference type="Proteomes" id="UP000292307"/>
    </source>
</evidence>
<accession>A0A411WVQ3</accession>
<dbReference type="OrthoDB" id="5288421at2"/>
<comment type="cofactor">
    <cofactor evidence="1">
        <name>Zn(2+)</name>
        <dbReference type="ChEBI" id="CHEBI:29105"/>
    </cofactor>
    <text evidence="1">Binds 1 zinc ion per subunit.</text>
</comment>
<dbReference type="InterPro" id="IPR015995">
    <property type="entry name" value="MlrC_N"/>
</dbReference>
<keyword evidence="1" id="KW-0645">Protease</keyword>
<dbReference type="GO" id="GO:0006508">
    <property type="term" value="P:proteolysis"/>
    <property type="evidence" value="ECO:0007669"/>
    <property type="project" value="UniProtKB-KW"/>
</dbReference>
<organism evidence="5 8">
    <name type="scientific">Pseudoduganella albidiflava</name>
    <dbReference type="NCBI Taxonomy" id="321983"/>
    <lineage>
        <taxon>Bacteria</taxon>
        <taxon>Pseudomonadati</taxon>
        <taxon>Pseudomonadota</taxon>
        <taxon>Betaproteobacteria</taxon>
        <taxon>Burkholderiales</taxon>
        <taxon>Oxalobacteraceae</taxon>
        <taxon>Telluria group</taxon>
        <taxon>Pseudoduganella</taxon>
    </lineage>
</organism>
<keyword evidence="7" id="KW-1185">Reference proteome</keyword>